<protein>
    <recommendedName>
        <fullName evidence="9">Major facilitator superfamily (MFS) profile domain-containing protein</fullName>
    </recommendedName>
</protein>
<gene>
    <name evidence="7" type="ORF">SEPCBS119000_006652</name>
</gene>
<keyword evidence="3 6" id="KW-1133">Transmembrane helix</keyword>
<feature type="transmembrane region" description="Helical" evidence="6">
    <location>
        <begin position="225"/>
        <end position="246"/>
    </location>
</feature>
<comment type="caution">
    <text evidence="7">The sequence shown here is derived from an EMBL/GenBank/DDBJ whole genome shotgun (WGS) entry which is preliminary data.</text>
</comment>
<feature type="transmembrane region" description="Helical" evidence="6">
    <location>
        <begin position="39"/>
        <end position="59"/>
    </location>
</feature>
<feature type="transmembrane region" description="Helical" evidence="6">
    <location>
        <begin position="130"/>
        <end position="148"/>
    </location>
</feature>
<evidence type="ECO:0000313" key="8">
    <source>
        <dbReference type="Proteomes" id="UP001642502"/>
    </source>
</evidence>
<keyword evidence="4 6" id="KW-0472">Membrane</keyword>
<feature type="transmembrane region" description="Helical" evidence="6">
    <location>
        <begin position="467"/>
        <end position="490"/>
    </location>
</feature>
<keyword evidence="2 6" id="KW-0812">Transmembrane</keyword>
<evidence type="ECO:0008006" key="9">
    <source>
        <dbReference type="Google" id="ProtNLM"/>
    </source>
</evidence>
<accession>A0ABP0E4I2</accession>
<dbReference type="Proteomes" id="UP001642502">
    <property type="component" value="Unassembled WGS sequence"/>
</dbReference>
<organism evidence="7 8">
    <name type="scientific">Sporothrix epigloea</name>
    <dbReference type="NCBI Taxonomy" id="1892477"/>
    <lineage>
        <taxon>Eukaryota</taxon>
        <taxon>Fungi</taxon>
        <taxon>Dikarya</taxon>
        <taxon>Ascomycota</taxon>
        <taxon>Pezizomycotina</taxon>
        <taxon>Sordariomycetes</taxon>
        <taxon>Sordariomycetidae</taxon>
        <taxon>Ophiostomatales</taxon>
        <taxon>Ophiostomataceae</taxon>
        <taxon>Sporothrix</taxon>
    </lineage>
</organism>
<proteinExistence type="predicted"/>
<dbReference type="InterPro" id="IPR036259">
    <property type="entry name" value="MFS_trans_sf"/>
</dbReference>
<feature type="transmembrane region" description="Helical" evidence="6">
    <location>
        <begin position="160"/>
        <end position="185"/>
    </location>
</feature>
<name>A0ABP0E4I2_9PEZI</name>
<feature type="transmembrane region" description="Helical" evidence="6">
    <location>
        <begin position="103"/>
        <end position="123"/>
    </location>
</feature>
<dbReference type="Gene3D" id="1.20.1250.20">
    <property type="entry name" value="MFS general substrate transporter like domains"/>
    <property type="match status" value="1"/>
</dbReference>
<comment type="subcellular location">
    <subcellularLocation>
        <location evidence="1">Membrane</location>
        <topology evidence="1">Multi-pass membrane protein</topology>
    </subcellularLocation>
</comment>
<dbReference type="PANTHER" id="PTHR23507">
    <property type="entry name" value="ZGC:174356"/>
    <property type="match status" value="1"/>
</dbReference>
<evidence type="ECO:0000256" key="5">
    <source>
        <dbReference type="SAM" id="MobiDB-lite"/>
    </source>
</evidence>
<dbReference type="SUPFAM" id="SSF103473">
    <property type="entry name" value="MFS general substrate transporter"/>
    <property type="match status" value="1"/>
</dbReference>
<evidence type="ECO:0000256" key="2">
    <source>
        <dbReference type="ARBA" id="ARBA00022692"/>
    </source>
</evidence>
<feature type="transmembrane region" description="Helical" evidence="6">
    <location>
        <begin position="399"/>
        <end position="419"/>
    </location>
</feature>
<dbReference type="InterPro" id="IPR011701">
    <property type="entry name" value="MFS"/>
</dbReference>
<keyword evidence="8" id="KW-1185">Reference proteome</keyword>
<evidence type="ECO:0000313" key="7">
    <source>
        <dbReference type="EMBL" id="CAK7275359.1"/>
    </source>
</evidence>
<feature type="region of interest" description="Disordered" evidence="5">
    <location>
        <begin position="1"/>
        <end position="32"/>
    </location>
</feature>
<dbReference type="Pfam" id="PF07690">
    <property type="entry name" value="MFS_1"/>
    <property type="match status" value="1"/>
</dbReference>
<feature type="transmembrane region" description="Helical" evidence="6">
    <location>
        <begin position="197"/>
        <end position="219"/>
    </location>
</feature>
<feature type="compositionally biased region" description="Basic and acidic residues" evidence="5">
    <location>
        <begin position="1"/>
        <end position="23"/>
    </location>
</feature>
<evidence type="ECO:0000256" key="6">
    <source>
        <dbReference type="SAM" id="Phobius"/>
    </source>
</evidence>
<feature type="transmembrane region" description="Helical" evidence="6">
    <location>
        <begin position="346"/>
        <end position="364"/>
    </location>
</feature>
<sequence>MSQSNHDEREPLLHHEEQVAAERQEEDDREDDRTLSQRLAVAIPCLILTLCLDFGGNMVGAPLSEILEGIVCRSFFEDAIQPAADSRCKDTQVQSELALITGWYGTFSLLPGLLTGIVWSLAADRYGRKPVLALANIGIALGLAATIAVCRFPDIFPTRMIWLCCLFNVIGGGGATYIALIYTIMSDITTQAQRLTAFFYLGSAATVGSLVAGPLTFFIMEQAGAWFSIYCGLILYLLTIPISIALPESRSKAVIKRMVLANAATNNASSASTLWDIKGAWHATVDRLKDVVRILLIGNPTVGVLLCSTLFTVVGQSAAGLVPQYVTKRFGWAWSESGLLDTVRELTTLVLTAILLPLVSYLLLTKGGMVPLIKDWWIVRGSAVIGVLAYLAMGLSPTSLLFVASMVFKSLGAGMFLVLRSMLTELVDPTHVALLMTASGLFLTISELISGPLLAQLFRLGLELGGVWLGLPFFASAAMLTVSATMVFCVPIGRIARARSSLHAETDD</sequence>
<feature type="transmembrane region" description="Helical" evidence="6">
    <location>
        <begin position="431"/>
        <end position="455"/>
    </location>
</feature>
<feature type="transmembrane region" description="Helical" evidence="6">
    <location>
        <begin position="302"/>
        <end position="326"/>
    </location>
</feature>
<dbReference type="EMBL" id="CAWUON010000206">
    <property type="protein sequence ID" value="CAK7275359.1"/>
    <property type="molecule type" value="Genomic_DNA"/>
</dbReference>
<evidence type="ECO:0000256" key="1">
    <source>
        <dbReference type="ARBA" id="ARBA00004141"/>
    </source>
</evidence>
<evidence type="ECO:0000256" key="4">
    <source>
        <dbReference type="ARBA" id="ARBA00023136"/>
    </source>
</evidence>
<reference evidence="7 8" key="1">
    <citation type="submission" date="2024-01" db="EMBL/GenBank/DDBJ databases">
        <authorList>
            <person name="Allen C."/>
            <person name="Tagirdzhanova G."/>
        </authorList>
    </citation>
    <scope>NUCLEOTIDE SEQUENCE [LARGE SCALE GENOMIC DNA]</scope>
    <source>
        <strain evidence="7 8">CBS 119000</strain>
    </source>
</reference>
<feature type="transmembrane region" description="Helical" evidence="6">
    <location>
        <begin position="376"/>
        <end position="393"/>
    </location>
</feature>
<dbReference type="PANTHER" id="PTHR23507:SF1">
    <property type="entry name" value="FI18259P1-RELATED"/>
    <property type="match status" value="1"/>
</dbReference>
<evidence type="ECO:0000256" key="3">
    <source>
        <dbReference type="ARBA" id="ARBA00022989"/>
    </source>
</evidence>